<dbReference type="EMBL" id="UINC01013412">
    <property type="protein sequence ID" value="SVA57972.1"/>
    <property type="molecule type" value="Genomic_DNA"/>
</dbReference>
<evidence type="ECO:0000313" key="1">
    <source>
        <dbReference type="EMBL" id="SVA57972.1"/>
    </source>
</evidence>
<reference evidence="1" key="1">
    <citation type="submission" date="2018-05" db="EMBL/GenBank/DDBJ databases">
        <authorList>
            <person name="Lanie J.A."/>
            <person name="Ng W.-L."/>
            <person name="Kazmierczak K.M."/>
            <person name="Andrzejewski T.M."/>
            <person name="Davidsen T.M."/>
            <person name="Wayne K.J."/>
            <person name="Tettelin H."/>
            <person name="Glass J.I."/>
            <person name="Rusch D."/>
            <person name="Podicherti R."/>
            <person name="Tsui H.-C.T."/>
            <person name="Winkler M.E."/>
        </authorList>
    </citation>
    <scope>NUCLEOTIDE SEQUENCE</scope>
</reference>
<sequence length="48" mass="5567">MTYSFTLDPTSNKLLMRLPEKRHTLSSTFSLYVKPNTAGQFYNVLLKL</sequence>
<accession>A0A381X064</accession>
<name>A0A381X064_9ZZZZ</name>
<proteinExistence type="predicted"/>
<dbReference type="AlphaFoldDB" id="A0A381X064"/>
<protein>
    <submittedName>
        <fullName evidence="1">Uncharacterized protein</fullName>
    </submittedName>
</protein>
<gene>
    <name evidence="1" type="ORF">METZ01_LOCUS110826</name>
</gene>
<organism evidence="1">
    <name type="scientific">marine metagenome</name>
    <dbReference type="NCBI Taxonomy" id="408172"/>
    <lineage>
        <taxon>unclassified sequences</taxon>
        <taxon>metagenomes</taxon>
        <taxon>ecological metagenomes</taxon>
    </lineage>
</organism>